<dbReference type="EMBL" id="MU825880">
    <property type="protein sequence ID" value="KAJ7385585.1"/>
    <property type="molecule type" value="Genomic_DNA"/>
</dbReference>
<dbReference type="GO" id="GO:0016020">
    <property type="term" value="C:membrane"/>
    <property type="evidence" value="ECO:0007669"/>
    <property type="project" value="TreeGrafter"/>
</dbReference>
<evidence type="ECO:0000313" key="3">
    <source>
        <dbReference type="Proteomes" id="UP001163046"/>
    </source>
</evidence>
<keyword evidence="3" id="KW-1185">Reference proteome</keyword>
<keyword evidence="1" id="KW-0472">Membrane</keyword>
<dbReference type="PANTHER" id="PTHR19353">
    <property type="entry name" value="FATTY ACID DESATURASE 2"/>
    <property type="match status" value="1"/>
</dbReference>
<dbReference type="InterPro" id="IPR012171">
    <property type="entry name" value="Fatty_acid_desaturase"/>
</dbReference>
<dbReference type="AlphaFoldDB" id="A0A9W9ZQK4"/>
<evidence type="ECO:0000313" key="2">
    <source>
        <dbReference type="EMBL" id="KAJ7385585.1"/>
    </source>
</evidence>
<gene>
    <name evidence="2" type="primary">FADS6</name>
    <name evidence="2" type="ORF">OS493_015169</name>
</gene>
<keyword evidence="1" id="KW-0812">Transmembrane</keyword>
<dbReference type="GO" id="GO:0006629">
    <property type="term" value="P:lipid metabolic process"/>
    <property type="evidence" value="ECO:0007669"/>
    <property type="project" value="TreeGrafter"/>
</dbReference>
<keyword evidence="1" id="KW-1133">Transmembrane helix</keyword>
<proteinExistence type="predicted"/>
<evidence type="ECO:0000256" key="1">
    <source>
        <dbReference type="SAM" id="Phobius"/>
    </source>
</evidence>
<comment type="caution">
    <text evidence="2">The sequence shown here is derived from an EMBL/GenBank/DDBJ whole genome shotgun (WGS) entry which is preliminary data.</text>
</comment>
<protein>
    <submittedName>
        <fullName evidence="2">Fatty acid biosynthetic process</fullName>
    </submittedName>
</protein>
<reference evidence="2" key="1">
    <citation type="submission" date="2023-01" db="EMBL/GenBank/DDBJ databases">
        <title>Genome assembly of the deep-sea coral Lophelia pertusa.</title>
        <authorList>
            <person name="Herrera S."/>
            <person name="Cordes E."/>
        </authorList>
    </citation>
    <scope>NUCLEOTIDE SEQUENCE</scope>
    <source>
        <strain evidence="2">USNM1676648</strain>
        <tissue evidence="2">Polyp</tissue>
    </source>
</reference>
<dbReference type="OrthoDB" id="8734935at2759"/>
<name>A0A9W9ZQK4_9CNID</name>
<feature type="transmembrane region" description="Helical" evidence="1">
    <location>
        <begin position="165"/>
        <end position="188"/>
    </location>
</feature>
<dbReference type="PANTHER" id="PTHR19353:SF13">
    <property type="entry name" value="FATTY ACID DESATURASE 6"/>
    <property type="match status" value="1"/>
</dbReference>
<organism evidence="2 3">
    <name type="scientific">Desmophyllum pertusum</name>
    <dbReference type="NCBI Taxonomy" id="174260"/>
    <lineage>
        <taxon>Eukaryota</taxon>
        <taxon>Metazoa</taxon>
        <taxon>Cnidaria</taxon>
        <taxon>Anthozoa</taxon>
        <taxon>Hexacorallia</taxon>
        <taxon>Scleractinia</taxon>
        <taxon>Caryophylliina</taxon>
        <taxon>Caryophylliidae</taxon>
        <taxon>Desmophyllum</taxon>
    </lineage>
</organism>
<feature type="transmembrane region" description="Helical" evidence="1">
    <location>
        <begin position="71"/>
        <end position="90"/>
    </location>
</feature>
<dbReference type="Proteomes" id="UP001163046">
    <property type="component" value="Unassembled WGS sequence"/>
</dbReference>
<sequence length="347" mass="39181">MPPYGKAGSVDDLLLDDDKKDEEISPDKPSINQLNLLVKDVILRTSWWDLYGIDLAIMCANFALLPVSYHLIGSGSILLFMIGFLLLAYIHATFTMKLAHAAIHNALAGSSHFWNRLLTVFFVEIWGGFTGEGSYEAHIQLHHPYTNVIGLGDSSSWRAPFLGRVTYLFIAPLFLPLLNTMIGVSLLAGRWWSIARLLCLATAGYVMHFCLFRYVAGLSIFGSILCMFTTRSVFYIPYIHVNIFQHIGLPMYDVKKRPQATLPVIIGCPQSSKKSTSGLCLWSLDHQLPRGTSFIPTIVRQHVSKDKTSCVQLSQETMAFRTTRQRIWVNSANFTKNMMNLWCMLHR</sequence>
<accession>A0A9W9ZQK4</accession>
<dbReference type="GO" id="GO:0016717">
    <property type="term" value="F:oxidoreductase activity, acting on paired donors, with oxidation of a pair of donors resulting in the reduction of molecular oxygen to two molecules of water"/>
    <property type="evidence" value="ECO:0007669"/>
    <property type="project" value="TreeGrafter"/>
</dbReference>